<keyword evidence="7" id="KW-0865">Zymogen</keyword>
<keyword evidence="3 11" id="KW-0732">Signal</keyword>
<dbReference type="SMART" id="SM00235">
    <property type="entry name" value="ZnMc"/>
    <property type="match status" value="1"/>
</dbReference>
<dbReference type="InterPro" id="IPR024079">
    <property type="entry name" value="MetalloPept_cat_dom_sf"/>
</dbReference>
<evidence type="ECO:0000313" key="14">
    <source>
        <dbReference type="Proteomes" id="UP000276133"/>
    </source>
</evidence>
<evidence type="ECO:0000259" key="12">
    <source>
        <dbReference type="PROSITE" id="PS51864"/>
    </source>
</evidence>
<gene>
    <name evidence="13" type="ORF">BpHYR1_027318</name>
</gene>
<name>A0A3M7T6B0_BRAPC</name>
<feature type="domain" description="Peptidase M12A" evidence="12">
    <location>
        <begin position="48"/>
        <end position="251"/>
    </location>
</feature>
<dbReference type="GO" id="GO:0006508">
    <property type="term" value="P:proteolysis"/>
    <property type="evidence" value="ECO:0007669"/>
    <property type="project" value="UniProtKB-KW"/>
</dbReference>
<feature type="binding site" evidence="10">
    <location>
        <position position="159"/>
    </location>
    <ligand>
        <name>Zn(2+)</name>
        <dbReference type="ChEBI" id="CHEBI:29105"/>
        <note>catalytic</note>
    </ligand>
</feature>
<evidence type="ECO:0000256" key="11">
    <source>
        <dbReference type="RuleBase" id="RU361183"/>
    </source>
</evidence>
<dbReference type="PROSITE" id="PS51864">
    <property type="entry name" value="ASTACIN"/>
    <property type="match status" value="1"/>
</dbReference>
<evidence type="ECO:0000313" key="13">
    <source>
        <dbReference type="EMBL" id="RNA43350.1"/>
    </source>
</evidence>
<evidence type="ECO:0000256" key="1">
    <source>
        <dbReference type="ARBA" id="ARBA00022670"/>
    </source>
</evidence>
<dbReference type="InterPro" id="IPR034035">
    <property type="entry name" value="Astacin-like_dom"/>
</dbReference>
<dbReference type="PANTHER" id="PTHR10127">
    <property type="entry name" value="DISCOIDIN, CUB, EGF, LAMININ , AND ZINC METALLOPROTEASE DOMAIN CONTAINING"/>
    <property type="match status" value="1"/>
</dbReference>
<evidence type="ECO:0000256" key="7">
    <source>
        <dbReference type="ARBA" id="ARBA00023145"/>
    </source>
</evidence>
<evidence type="ECO:0000256" key="8">
    <source>
        <dbReference type="ARBA" id="ARBA00023157"/>
    </source>
</evidence>
<dbReference type="FunFam" id="3.40.390.10:FF:000015">
    <property type="entry name" value="Meprin A subunit"/>
    <property type="match status" value="1"/>
</dbReference>
<dbReference type="OrthoDB" id="291007at2759"/>
<keyword evidence="6 10" id="KW-0482">Metalloprotease</keyword>
<feature type="binding site" evidence="10">
    <location>
        <position position="149"/>
    </location>
    <ligand>
        <name>Zn(2+)</name>
        <dbReference type="ChEBI" id="CHEBI:29105"/>
        <note>catalytic</note>
    </ligand>
</feature>
<comment type="caution">
    <text evidence="13">The sequence shown here is derived from an EMBL/GenBank/DDBJ whole genome shotgun (WGS) entry which is preliminary data.</text>
</comment>
<dbReference type="PANTHER" id="PTHR10127:SF780">
    <property type="entry name" value="METALLOENDOPEPTIDASE"/>
    <property type="match status" value="1"/>
</dbReference>
<feature type="chain" id="PRO_5017854403" description="Metalloendopeptidase" evidence="11">
    <location>
        <begin position="22"/>
        <end position="251"/>
    </location>
</feature>
<comment type="cofactor">
    <cofactor evidence="10 11">
        <name>Zn(2+)</name>
        <dbReference type="ChEBI" id="CHEBI:29105"/>
    </cofactor>
    <text evidence="10 11">Binds 1 zinc ion per subunit.</text>
</comment>
<dbReference type="AlphaFoldDB" id="A0A3M7T6B0"/>
<keyword evidence="14" id="KW-1185">Reference proteome</keyword>
<dbReference type="GO" id="GO:0004222">
    <property type="term" value="F:metalloendopeptidase activity"/>
    <property type="evidence" value="ECO:0007669"/>
    <property type="project" value="UniProtKB-UniRule"/>
</dbReference>
<feature type="binding site" evidence="10">
    <location>
        <position position="153"/>
    </location>
    <ligand>
        <name>Zn(2+)</name>
        <dbReference type="ChEBI" id="CHEBI:29105"/>
        <note>catalytic</note>
    </ligand>
</feature>
<dbReference type="Proteomes" id="UP000276133">
    <property type="component" value="Unassembled WGS sequence"/>
</dbReference>
<evidence type="ECO:0000256" key="4">
    <source>
        <dbReference type="ARBA" id="ARBA00022801"/>
    </source>
</evidence>
<dbReference type="STRING" id="10195.A0A3M7T6B0"/>
<keyword evidence="1 10" id="KW-0645">Protease</keyword>
<keyword evidence="5 10" id="KW-0862">Zinc</keyword>
<evidence type="ECO:0000256" key="5">
    <source>
        <dbReference type="ARBA" id="ARBA00022833"/>
    </source>
</evidence>
<dbReference type="Gene3D" id="3.40.390.10">
    <property type="entry name" value="Collagenase (Catalytic Domain)"/>
    <property type="match status" value="1"/>
</dbReference>
<dbReference type="EMBL" id="REGN01000235">
    <property type="protein sequence ID" value="RNA43350.1"/>
    <property type="molecule type" value="Genomic_DNA"/>
</dbReference>
<accession>A0A3M7T6B0</accession>
<dbReference type="InterPro" id="IPR006026">
    <property type="entry name" value="Peptidase_Metallo"/>
</dbReference>
<dbReference type="CDD" id="cd04280">
    <property type="entry name" value="ZnMc_astacin_like"/>
    <property type="match status" value="1"/>
</dbReference>
<feature type="active site" evidence="10">
    <location>
        <position position="150"/>
    </location>
</feature>
<dbReference type="GO" id="GO:0008270">
    <property type="term" value="F:zinc ion binding"/>
    <property type="evidence" value="ECO:0007669"/>
    <property type="project" value="UniProtKB-UniRule"/>
</dbReference>
<keyword evidence="8 10" id="KW-1015">Disulfide bond</keyword>
<evidence type="ECO:0000256" key="2">
    <source>
        <dbReference type="ARBA" id="ARBA00022723"/>
    </source>
</evidence>
<dbReference type="PRINTS" id="PR00480">
    <property type="entry name" value="ASTACIN"/>
</dbReference>
<dbReference type="SUPFAM" id="SSF55486">
    <property type="entry name" value="Metalloproteases ('zincins'), catalytic domain"/>
    <property type="match status" value="1"/>
</dbReference>
<dbReference type="InterPro" id="IPR001506">
    <property type="entry name" value="Peptidase_M12A"/>
</dbReference>
<feature type="disulfide bond" evidence="10">
    <location>
        <begin position="119"/>
        <end position="141"/>
    </location>
</feature>
<dbReference type="Pfam" id="PF01400">
    <property type="entry name" value="Astacin"/>
    <property type="match status" value="1"/>
</dbReference>
<comment type="caution">
    <text evidence="10">Lacks conserved residue(s) required for the propagation of feature annotation.</text>
</comment>
<keyword evidence="2 10" id="KW-0479">Metal-binding</keyword>
<protein>
    <recommendedName>
        <fullName evidence="11">Metalloendopeptidase</fullName>
        <ecNumber evidence="11">3.4.24.-</ecNumber>
    </recommendedName>
</protein>
<proteinExistence type="predicted"/>
<evidence type="ECO:0000256" key="9">
    <source>
        <dbReference type="ARBA" id="ARBA00023180"/>
    </source>
</evidence>
<keyword evidence="9" id="KW-0325">Glycoprotein</keyword>
<evidence type="ECO:0000256" key="10">
    <source>
        <dbReference type="PROSITE-ProRule" id="PRU01211"/>
    </source>
</evidence>
<dbReference type="EC" id="3.4.24.-" evidence="11"/>
<evidence type="ECO:0000256" key="6">
    <source>
        <dbReference type="ARBA" id="ARBA00023049"/>
    </source>
</evidence>
<keyword evidence="4 10" id="KW-0378">Hydrolase</keyword>
<evidence type="ECO:0000256" key="3">
    <source>
        <dbReference type="ARBA" id="ARBA00022729"/>
    </source>
</evidence>
<sequence length="251" mass="28493">MNTKQFFYAFCLCILVTYGQCNPIETYEKSPEEGDLFEGDIAGIDKGAAQKPTSSRVLWPNGVVPYEIDPIFEQSHIDTIFAGQKMLEDATRTNGKDCIKFVPRTNEDTYIRIINGSGCWSYVGKQIARGEQQLSLKTPGCMVNAIVAHEFMHALGFWHEQSRPDRDNYITVMFDNIRDGTEHNFNKYSTNQVDYLGMPYDYESVMHYGPKSFSKNGQPTIVPKDPNAVIGQRKYISSTDALEIQKFYGCI</sequence>
<feature type="signal peptide" evidence="11">
    <location>
        <begin position="1"/>
        <end position="21"/>
    </location>
</feature>
<reference evidence="13 14" key="1">
    <citation type="journal article" date="2018" name="Sci. Rep.">
        <title>Genomic signatures of local adaptation to the degree of environmental predictability in rotifers.</title>
        <authorList>
            <person name="Franch-Gras L."/>
            <person name="Hahn C."/>
            <person name="Garcia-Roger E.M."/>
            <person name="Carmona M.J."/>
            <person name="Serra M."/>
            <person name="Gomez A."/>
        </authorList>
    </citation>
    <scope>NUCLEOTIDE SEQUENCE [LARGE SCALE GENOMIC DNA]</scope>
    <source>
        <strain evidence="13">HYR1</strain>
    </source>
</reference>
<organism evidence="13 14">
    <name type="scientific">Brachionus plicatilis</name>
    <name type="common">Marine rotifer</name>
    <name type="synonym">Brachionus muelleri</name>
    <dbReference type="NCBI Taxonomy" id="10195"/>
    <lineage>
        <taxon>Eukaryota</taxon>
        <taxon>Metazoa</taxon>
        <taxon>Spiralia</taxon>
        <taxon>Gnathifera</taxon>
        <taxon>Rotifera</taxon>
        <taxon>Eurotatoria</taxon>
        <taxon>Monogononta</taxon>
        <taxon>Pseudotrocha</taxon>
        <taxon>Ploima</taxon>
        <taxon>Brachionidae</taxon>
        <taxon>Brachionus</taxon>
    </lineage>
</organism>